<proteinExistence type="predicted"/>
<dbReference type="PANTHER" id="PTHR48106">
    <property type="entry name" value="QUINONE OXIDOREDUCTASE PIG3-RELATED"/>
    <property type="match status" value="1"/>
</dbReference>
<dbReference type="Gene3D" id="3.40.50.720">
    <property type="entry name" value="NAD(P)-binding Rossmann-like Domain"/>
    <property type="match status" value="1"/>
</dbReference>
<accession>A0A075LKU7</accession>
<dbReference type="GO" id="GO:0070402">
    <property type="term" value="F:NADPH binding"/>
    <property type="evidence" value="ECO:0007669"/>
    <property type="project" value="TreeGrafter"/>
</dbReference>
<dbReference type="InterPro" id="IPR013149">
    <property type="entry name" value="ADH-like_C"/>
</dbReference>
<keyword evidence="1" id="KW-0521">NADP</keyword>
<gene>
    <name evidence="4" type="ORF">GZ22_07855</name>
</gene>
<dbReference type="HOGENOM" id="CLU_026673_3_1_9"/>
<dbReference type="Gene3D" id="3.90.180.10">
    <property type="entry name" value="Medium-chain alcohol dehydrogenases, catalytic domain"/>
    <property type="match status" value="1"/>
</dbReference>
<feature type="domain" description="Enoyl reductase (ER)" evidence="3">
    <location>
        <begin position="10"/>
        <end position="319"/>
    </location>
</feature>
<dbReference type="SUPFAM" id="SSF51735">
    <property type="entry name" value="NAD(P)-binding Rossmann-fold domains"/>
    <property type="match status" value="1"/>
</dbReference>
<dbReference type="PANTHER" id="PTHR48106:SF13">
    <property type="entry name" value="QUINONE OXIDOREDUCTASE-RELATED"/>
    <property type="match status" value="1"/>
</dbReference>
<evidence type="ECO:0000313" key="5">
    <source>
        <dbReference type="Proteomes" id="UP000027980"/>
    </source>
</evidence>
<evidence type="ECO:0000256" key="1">
    <source>
        <dbReference type="ARBA" id="ARBA00022857"/>
    </source>
</evidence>
<protein>
    <submittedName>
        <fullName evidence="4">Quinone oxidoreductase</fullName>
    </submittedName>
</protein>
<dbReference type="InterPro" id="IPR036291">
    <property type="entry name" value="NAD(P)-bd_dom_sf"/>
</dbReference>
<dbReference type="Proteomes" id="UP000027980">
    <property type="component" value="Chromosome"/>
</dbReference>
<dbReference type="GO" id="GO:0003960">
    <property type="term" value="F:quinone reductase (NADPH) activity"/>
    <property type="evidence" value="ECO:0007669"/>
    <property type="project" value="TreeGrafter"/>
</dbReference>
<evidence type="ECO:0000313" key="4">
    <source>
        <dbReference type="EMBL" id="AIF66557.1"/>
    </source>
</evidence>
<dbReference type="Pfam" id="PF08240">
    <property type="entry name" value="ADH_N"/>
    <property type="match status" value="1"/>
</dbReference>
<dbReference type="GO" id="GO:0008270">
    <property type="term" value="F:zinc ion binding"/>
    <property type="evidence" value="ECO:0007669"/>
    <property type="project" value="InterPro"/>
</dbReference>
<evidence type="ECO:0000256" key="2">
    <source>
        <dbReference type="ARBA" id="ARBA00023002"/>
    </source>
</evidence>
<dbReference type="RefSeq" id="WP_038560709.1">
    <property type="nucleotide sequence ID" value="NZ_CP008876.1"/>
</dbReference>
<evidence type="ECO:0000259" key="3">
    <source>
        <dbReference type="SMART" id="SM00829"/>
    </source>
</evidence>
<dbReference type="InterPro" id="IPR002364">
    <property type="entry name" value="Quin_OxRdtase/zeta-crystal_CS"/>
</dbReference>
<reference evidence="4 5" key="1">
    <citation type="submission" date="2014-07" db="EMBL/GenBank/DDBJ databases">
        <title>Complete genome sequence of a moderately halophilic bacterium Terribacillus aidingensis MP602, isolated from Cryptomeria fortunei in Tianmu mountain in China.</title>
        <authorList>
            <person name="Wang Y."/>
            <person name="Lu P."/>
            <person name="Zhang L."/>
        </authorList>
    </citation>
    <scope>NUCLEOTIDE SEQUENCE [LARGE SCALE GENOMIC DNA]</scope>
    <source>
        <strain evidence="4 5">MP602</strain>
    </source>
</reference>
<dbReference type="InterPro" id="IPR011032">
    <property type="entry name" value="GroES-like_sf"/>
</dbReference>
<dbReference type="GeneID" id="34220996"/>
<dbReference type="GO" id="GO:0005829">
    <property type="term" value="C:cytosol"/>
    <property type="evidence" value="ECO:0007669"/>
    <property type="project" value="TreeGrafter"/>
</dbReference>
<sequence length="323" mass="34035">MRAIVAASTGGPDVLEYKDISVPEPSIGEVRIKVLKASVHFADIKKRKGTKGSGIPGILGLDAVGIIDKVGQGVTGFREGERVIAFVKEGSYAEYAIANAMLVYPIPDAVEAAVAAACPVPAFLSFMLLERVGRLQKGETVLIHAASGGTGLTLIQLARKLGAGKIIGTVSATQKAALPLEHGADYCITYDNLSESVQNLTDGAGVDLILDSLAGTVMEESFTCLASYGRLVNYGNASGAAGSIKTSDVHASCRSLLGYSLGTTRKERPEDLKHVADQVISLVEMGDITFPSIQEFKLEDASKAHQLMESRIHAGKIILHITD</sequence>
<dbReference type="AlphaFoldDB" id="A0A075LKU7"/>
<organism evidence="4 5">
    <name type="scientific">Terribacillus saccharophilus</name>
    <dbReference type="NCBI Taxonomy" id="361277"/>
    <lineage>
        <taxon>Bacteria</taxon>
        <taxon>Bacillati</taxon>
        <taxon>Bacillota</taxon>
        <taxon>Bacilli</taxon>
        <taxon>Bacillales</taxon>
        <taxon>Bacillaceae</taxon>
        <taxon>Terribacillus</taxon>
    </lineage>
</organism>
<dbReference type="Pfam" id="PF00107">
    <property type="entry name" value="ADH_zinc_N"/>
    <property type="match status" value="1"/>
</dbReference>
<dbReference type="InterPro" id="IPR013154">
    <property type="entry name" value="ADH-like_N"/>
</dbReference>
<dbReference type="OrthoDB" id="9787435at2"/>
<keyword evidence="2" id="KW-0560">Oxidoreductase</keyword>
<dbReference type="PROSITE" id="PS01162">
    <property type="entry name" value="QOR_ZETA_CRYSTAL"/>
    <property type="match status" value="1"/>
</dbReference>
<dbReference type="SUPFAM" id="SSF50129">
    <property type="entry name" value="GroES-like"/>
    <property type="match status" value="1"/>
</dbReference>
<dbReference type="InterPro" id="IPR020843">
    <property type="entry name" value="ER"/>
</dbReference>
<dbReference type="GO" id="GO:0035925">
    <property type="term" value="F:mRNA 3'-UTR AU-rich region binding"/>
    <property type="evidence" value="ECO:0007669"/>
    <property type="project" value="TreeGrafter"/>
</dbReference>
<dbReference type="KEGG" id="tap:GZ22_07855"/>
<name>A0A075LKU7_9BACI</name>
<dbReference type="SMART" id="SM00829">
    <property type="entry name" value="PKS_ER"/>
    <property type="match status" value="1"/>
</dbReference>
<dbReference type="EMBL" id="CP008876">
    <property type="protein sequence ID" value="AIF66557.1"/>
    <property type="molecule type" value="Genomic_DNA"/>
</dbReference>